<proteinExistence type="predicted"/>
<dbReference type="RefSeq" id="WP_226824829.1">
    <property type="nucleotide sequence ID" value="NZ_BTHH01000018.1"/>
</dbReference>
<gene>
    <name evidence="2" type="ORF">ERS852478_00047</name>
</gene>
<keyword evidence="1" id="KW-0472">Membrane</keyword>
<evidence type="ECO:0000256" key="1">
    <source>
        <dbReference type="SAM" id="Phobius"/>
    </source>
</evidence>
<evidence type="ECO:0000313" key="3">
    <source>
        <dbReference type="Proteomes" id="UP000095431"/>
    </source>
</evidence>
<reference evidence="2 3" key="1">
    <citation type="submission" date="2015-09" db="EMBL/GenBank/DDBJ databases">
        <authorList>
            <consortium name="Pathogen Informatics"/>
        </authorList>
    </citation>
    <scope>NUCLEOTIDE SEQUENCE [LARGE SCALE GENOMIC DNA]</scope>
    <source>
        <strain evidence="2 3">2789STDY5834863</strain>
    </source>
</reference>
<keyword evidence="1" id="KW-0812">Transmembrane</keyword>
<dbReference type="PANTHER" id="PTHR37314:SF4">
    <property type="entry name" value="UPF0700 TRANSMEMBRANE PROTEIN YOAK"/>
    <property type="match status" value="1"/>
</dbReference>
<feature type="transmembrane region" description="Helical" evidence="1">
    <location>
        <begin position="176"/>
        <end position="197"/>
    </location>
</feature>
<dbReference type="InterPro" id="IPR010699">
    <property type="entry name" value="DUF1275"/>
</dbReference>
<feature type="transmembrane region" description="Helical" evidence="1">
    <location>
        <begin position="203"/>
        <end position="220"/>
    </location>
</feature>
<feature type="transmembrane region" description="Helical" evidence="1">
    <location>
        <begin position="141"/>
        <end position="164"/>
    </location>
</feature>
<organism evidence="2 3">
    <name type="scientific">Blautia wexlerae</name>
    <dbReference type="NCBI Taxonomy" id="418240"/>
    <lineage>
        <taxon>Bacteria</taxon>
        <taxon>Bacillati</taxon>
        <taxon>Bacillota</taxon>
        <taxon>Clostridia</taxon>
        <taxon>Lachnospirales</taxon>
        <taxon>Lachnospiraceae</taxon>
        <taxon>Blautia</taxon>
    </lineage>
</organism>
<feature type="transmembrane region" description="Helical" evidence="1">
    <location>
        <begin position="100"/>
        <end position="121"/>
    </location>
</feature>
<feature type="transmembrane region" description="Helical" evidence="1">
    <location>
        <begin position="60"/>
        <end position="80"/>
    </location>
</feature>
<dbReference type="Proteomes" id="UP000095431">
    <property type="component" value="Unassembled WGS sequence"/>
</dbReference>
<dbReference type="PANTHER" id="PTHR37314">
    <property type="entry name" value="SLR0142 PROTEIN"/>
    <property type="match status" value="1"/>
</dbReference>
<keyword evidence="1" id="KW-1133">Transmembrane helix</keyword>
<accession>A0A173WRE2</accession>
<dbReference type="Pfam" id="PF06912">
    <property type="entry name" value="DUF1275"/>
    <property type="match status" value="1"/>
</dbReference>
<dbReference type="AlphaFoldDB" id="A0A173WRE2"/>
<protein>
    <submittedName>
        <fullName evidence="2">Predicted membrane protein</fullName>
    </submittedName>
</protein>
<dbReference type="eggNOG" id="COG3619">
    <property type="taxonomic scope" value="Bacteria"/>
</dbReference>
<evidence type="ECO:0000313" key="2">
    <source>
        <dbReference type="EMBL" id="CUN42083.1"/>
    </source>
</evidence>
<name>A0A173WRE2_9FIRM</name>
<sequence>MKDHNQHEIQMSEAFLNSAFLALSGGFQDAYTYNARNEVFCNAQTGNVVLMSQHFMAGEVTAGLGYFFPIISFALGVWVAEKIQANYKYAQKLHWRQGVLLAEILILFTVGFLPTEYNMLANAMASFACAMQVQSFRKVNGYSYASTMCIGNLRSGTAALSVYFREKKSKQLKQAMYYFGIILMFALGAGIGGNLSIRYGIRMIWVSCGFLMISFLLMFIEKYKHFHEEHEIK</sequence>
<dbReference type="EMBL" id="CYZN01000001">
    <property type="protein sequence ID" value="CUN42083.1"/>
    <property type="molecule type" value="Genomic_DNA"/>
</dbReference>